<feature type="non-terminal residue" evidence="1">
    <location>
        <position position="1"/>
    </location>
</feature>
<accession>A0A819MGL0</accession>
<gene>
    <name evidence="1" type="ORF">OKA104_LOCUS28581</name>
</gene>
<evidence type="ECO:0000313" key="1">
    <source>
        <dbReference type="EMBL" id="CAF3979587.1"/>
    </source>
</evidence>
<comment type="caution">
    <text evidence="1">The sequence shown here is derived from an EMBL/GenBank/DDBJ whole genome shotgun (WGS) entry which is preliminary data.</text>
</comment>
<dbReference type="Proteomes" id="UP000663881">
    <property type="component" value="Unassembled WGS sequence"/>
</dbReference>
<reference evidence="1" key="1">
    <citation type="submission" date="2021-02" db="EMBL/GenBank/DDBJ databases">
        <authorList>
            <person name="Nowell W R."/>
        </authorList>
    </citation>
    <scope>NUCLEOTIDE SEQUENCE</scope>
</reference>
<name>A0A819MGL0_9BILA</name>
<dbReference type="EMBL" id="CAJOAY010002785">
    <property type="protein sequence ID" value="CAF3979587.1"/>
    <property type="molecule type" value="Genomic_DNA"/>
</dbReference>
<proteinExistence type="predicted"/>
<sequence length="63" mass="6716">MDTKIVNALERRLGLDLNGDGFIGGEGYMSQLERATGRDIDGDGVIGRPLDVVPGYPAVYGHP</sequence>
<dbReference type="AlphaFoldDB" id="A0A819MGL0"/>
<organism evidence="1 2">
    <name type="scientific">Adineta steineri</name>
    <dbReference type="NCBI Taxonomy" id="433720"/>
    <lineage>
        <taxon>Eukaryota</taxon>
        <taxon>Metazoa</taxon>
        <taxon>Spiralia</taxon>
        <taxon>Gnathifera</taxon>
        <taxon>Rotifera</taxon>
        <taxon>Eurotatoria</taxon>
        <taxon>Bdelloidea</taxon>
        <taxon>Adinetida</taxon>
        <taxon>Adinetidae</taxon>
        <taxon>Adineta</taxon>
    </lineage>
</organism>
<evidence type="ECO:0000313" key="2">
    <source>
        <dbReference type="Proteomes" id="UP000663881"/>
    </source>
</evidence>
<protein>
    <submittedName>
        <fullName evidence="1">Uncharacterized protein</fullName>
    </submittedName>
</protein>